<dbReference type="InterPro" id="IPR005543">
    <property type="entry name" value="PASTA_dom"/>
</dbReference>
<comment type="caution">
    <text evidence="12">The sequence shown here is derived from an EMBL/GenBank/DDBJ whole genome shotgun (WGS) entry which is preliminary data.</text>
</comment>
<dbReference type="InterPro" id="IPR050396">
    <property type="entry name" value="Glycosyltr_51/Transpeptidase"/>
</dbReference>
<accession>A0A511FEZ7</accession>
<feature type="domain" description="PASTA" evidence="11">
    <location>
        <begin position="663"/>
        <end position="729"/>
    </location>
</feature>
<keyword evidence="10" id="KW-0732">Signal</keyword>
<dbReference type="SMART" id="SM00740">
    <property type="entry name" value="PASTA"/>
    <property type="match status" value="1"/>
</dbReference>
<evidence type="ECO:0000256" key="2">
    <source>
        <dbReference type="ARBA" id="ARBA00022670"/>
    </source>
</evidence>
<dbReference type="Gene3D" id="3.30.10.20">
    <property type="match status" value="1"/>
</dbReference>
<dbReference type="AlphaFoldDB" id="A0A511FEZ7"/>
<dbReference type="InterPro" id="IPR023346">
    <property type="entry name" value="Lysozyme-like_dom_sf"/>
</dbReference>
<dbReference type="GO" id="GO:0009252">
    <property type="term" value="P:peptidoglycan biosynthetic process"/>
    <property type="evidence" value="ECO:0007669"/>
    <property type="project" value="TreeGrafter"/>
</dbReference>
<dbReference type="EMBL" id="BJVQ01000031">
    <property type="protein sequence ID" value="GEL47164.1"/>
    <property type="molecule type" value="Genomic_DNA"/>
</dbReference>
<dbReference type="InterPro" id="IPR036950">
    <property type="entry name" value="PBP_transglycosylase"/>
</dbReference>
<evidence type="ECO:0000256" key="6">
    <source>
        <dbReference type="ARBA" id="ARBA00023268"/>
    </source>
</evidence>
<dbReference type="InterPro" id="IPR001264">
    <property type="entry name" value="Glyco_trans_51"/>
</dbReference>
<dbReference type="PROSITE" id="PS51178">
    <property type="entry name" value="PASTA"/>
    <property type="match status" value="1"/>
</dbReference>
<evidence type="ECO:0000256" key="7">
    <source>
        <dbReference type="ARBA" id="ARBA00034000"/>
    </source>
</evidence>
<dbReference type="SUPFAM" id="SSF56601">
    <property type="entry name" value="beta-lactamase/transpeptidase-like"/>
    <property type="match status" value="1"/>
</dbReference>
<name>A0A511FEZ7_9CELL</name>
<dbReference type="Gene3D" id="3.40.710.10">
    <property type="entry name" value="DD-peptidase/beta-lactamase superfamily"/>
    <property type="match status" value="1"/>
</dbReference>
<comment type="catalytic activity">
    <reaction evidence="7">
        <text>Preferential cleavage: (Ac)2-L-Lys-D-Ala-|-D-Ala. Also transpeptidation of peptidyl-alanyl moieties that are N-acyl substituents of D-alanine.</text>
        <dbReference type="EC" id="3.4.16.4"/>
    </reaction>
</comment>
<dbReference type="Pfam" id="PF00912">
    <property type="entry name" value="Transgly"/>
    <property type="match status" value="1"/>
</dbReference>
<dbReference type="PANTHER" id="PTHR32282">
    <property type="entry name" value="BINDING PROTEIN TRANSPEPTIDASE, PUTATIVE-RELATED"/>
    <property type="match status" value="1"/>
</dbReference>
<feature type="region of interest" description="Disordered" evidence="9">
    <location>
        <begin position="698"/>
        <end position="732"/>
    </location>
</feature>
<comment type="catalytic activity">
    <reaction evidence="8">
        <text>[GlcNAc-(1-&gt;4)-Mur2Ac(oyl-L-Ala-gamma-D-Glu-L-Lys-D-Ala-D-Ala)](n)-di-trans,octa-cis-undecaprenyl diphosphate + beta-D-GlcNAc-(1-&gt;4)-Mur2Ac(oyl-L-Ala-gamma-D-Glu-L-Lys-D-Ala-D-Ala)-di-trans,octa-cis-undecaprenyl diphosphate = [GlcNAc-(1-&gt;4)-Mur2Ac(oyl-L-Ala-gamma-D-Glu-L-Lys-D-Ala-D-Ala)](n+1)-di-trans,octa-cis-undecaprenyl diphosphate + di-trans,octa-cis-undecaprenyl diphosphate + H(+)</text>
        <dbReference type="Rhea" id="RHEA:23708"/>
        <dbReference type="Rhea" id="RHEA-COMP:9602"/>
        <dbReference type="Rhea" id="RHEA-COMP:9603"/>
        <dbReference type="ChEBI" id="CHEBI:15378"/>
        <dbReference type="ChEBI" id="CHEBI:58405"/>
        <dbReference type="ChEBI" id="CHEBI:60033"/>
        <dbReference type="ChEBI" id="CHEBI:78435"/>
        <dbReference type="EC" id="2.4.99.28"/>
    </reaction>
</comment>
<keyword evidence="13" id="KW-1185">Reference proteome</keyword>
<sequence>MIVRRHLRPLGALAVAIVAGSALASAAAAIPAAAAGGRARAAMDYWDSIEVDPAVFDAAMPQRVLVQTSDGQPVATFYNENRVPVASLEEVSPTLVKAVLAVEDREFYEHGPVDVSGLARAAARNLTTGTQQGGSTITQQYVKLLRAAAGEDDESKAAATEGTLGRKITELRYAAELERRSSKDDILLGYLNAAYFGDGAYGVGAAAAHYFDTTPAQLDIAQSALLAGLLRNPNRYNPNANPLDATARRDVALNAMRATGAISEGERAFASAAPLGAASHELPNGCSASPWPYYCDWVRATLLTDEAFGPTEAARAGNLVRGGFTVVAALDPAEMADTQRQLDAALGRQDVAGAAAVIEPGSGRVTAIAATRDYASTQFNIPVQGQLQVGSTFKPITLAAALARGFTPDATISAPHPYVAAAGNSPVGGFRNLDGISRGPIAATTALKYSVNTWFVRLTEQVGVTQVADTAFDLGMRSMDPATRSVGDGDLSITLGAFETTVLDAANVYATLAASGVACRPMAILSVTETSTGASLPAPDPNCRQSVAAPVADNVTAALHATAEPGGTAAEIVLPGQDWVGKTGTTNDFGATWFIGATRSRAAAVWVGDPRGPSYSARGVTAWGRTYDRVYGATVAEPLWNRIMSELTADVPLAPFPTPGPLTVSSFTTPHVVGMNVSAARAVLEAAGLHVTVAAAPGADSQEPAGTVLEQDPAGGTSTASDVTLVVSGGPS</sequence>
<evidence type="ECO:0000256" key="5">
    <source>
        <dbReference type="ARBA" id="ARBA00022801"/>
    </source>
</evidence>
<dbReference type="InterPro" id="IPR001460">
    <property type="entry name" value="PCN-bd_Tpept"/>
</dbReference>
<dbReference type="Pfam" id="PF03793">
    <property type="entry name" value="PASTA"/>
    <property type="match status" value="1"/>
</dbReference>
<dbReference type="GO" id="GO:0008955">
    <property type="term" value="F:peptidoglycan glycosyltransferase activity"/>
    <property type="evidence" value="ECO:0007669"/>
    <property type="project" value="UniProtKB-EC"/>
</dbReference>
<gene>
    <name evidence="12" type="ORF">CHO01_22800</name>
</gene>
<dbReference type="Proteomes" id="UP000321723">
    <property type="component" value="Unassembled WGS sequence"/>
</dbReference>
<reference evidence="12 13" key="1">
    <citation type="submission" date="2019-07" db="EMBL/GenBank/DDBJ databases">
        <title>Whole genome shotgun sequence of Cellulomonas hominis NBRC 16055.</title>
        <authorList>
            <person name="Hosoyama A."/>
            <person name="Uohara A."/>
            <person name="Ohji S."/>
            <person name="Ichikawa N."/>
        </authorList>
    </citation>
    <scope>NUCLEOTIDE SEQUENCE [LARGE SCALE GENOMIC DNA]</scope>
    <source>
        <strain evidence="12 13">NBRC 16055</strain>
    </source>
</reference>
<dbReference type="GO" id="GO:0008658">
    <property type="term" value="F:penicillin binding"/>
    <property type="evidence" value="ECO:0007669"/>
    <property type="project" value="InterPro"/>
</dbReference>
<dbReference type="GO" id="GO:0030288">
    <property type="term" value="C:outer membrane-bounded periplasmic space"/>
    <property type="evidence" value="ECO:0007669"/>
    <property type="project" value="TreeGrafter"/>
</dbReference>
<feature type="chain" id="PRO_5038642529" evidence="10">
    <location>
        <begin position="25"/>
        <end position="732"/>
    </location>
</feature>
<dbReference type="CDD" id="cd06577">
    <property type="entry name" value="PASTA_pknB"/>
    <property type="match status" value="1"/>
</dbReference>
<evidence type="ECO:0000256" key="3">
    <source>
        <dbReference type="ARBA" id="ARBA00022676"/>
    </source>
</evidence>
<keyword evidence="3" id="KW-0328">Glycosyltransferase</keyword>
<dbReference type="GO" id="GO:0006508">
    <property type="term" value="P:proteolysis"/>
    <property type="evidence" value="ECO:0007669"/>
    <property type="project" value="UniProtKB-KW"/>
</dbReference>
<organism evidence="12 13">
    <name type="scientific">Cellulomonas hominis</name>
    <dbReference type="NCBI Taxonomy" id="156981"/>
    <lineage>
        <taxon>Bacteria</taxon>
        <taxon>Bacillati</taxon>
        <taxon>Actinomycetota</taxon>
        <taxon>Actinomycetes</taxon>
        <taxon>Micrococcales</taxon>
        <taxon>Cellulomonadaceae</taxon>
        <taxon>Cellulomonas</taxon>
    </lineage>
</organism>
<keyword evidence="4" id="KW-0808">Transferase</keyword>
<keyword evidence="6" id="KW-0511">Multifunctional enzyme</keyword>
<feature type="signal peptide" evidence="10">
    <location>
        <begin position="1"/>
        <end position="24"/>
    </location>
</feature>
<keyword evidence="5" id="KW-0378">Hydrolase</keyword>
<keyword evidence="2" id="KW-0645">Protease</keyword>
<evidence type="ECO:0000256" key="8">
    <source>
        <dbReference type="ARBA" id="ARBA00049902"/>
    </source>
</evidence>
<protein>
    <submittedName>
        <fullName evidence="12">Carboxypeptidase</fullName>
    </submittedName>
</protein>
<proteinExistence type="predicted"/>
<evidence type="ECO:0000256" key="4">
    <source>
        <dbReference type="ARBA" id="ARBA00022679"/>
    </source>
</evidence>
<dbReference type="Pfam" id="PF00905">
    <property type="entry name" value="Transpeptidase"/>
    <property type="match status" value="1"/>
</dbReference>
<evidence type="ECO:0000313" key="13">
    <source>
        <dbReference type="Proteomes" id="UP000321723"/>
    </source>
</evidence>
<dbReference type="GO" id="GO:0009002">
    <property type="term" value="F:serine-type D-Ala-D-Ala carboxypeptidase activity"/>
    <property type="evidence" value="ECO:0007669"/>
    <property type="project" value="UniProtKB-EC"/>
</dbReference>
<evidence type="ECO:0000256" key="10">
    <source>
        <dbReference type="SAM" id="SignalP"/>
    </source>
</evidence>
<keyword evidence="1 12" id="KW-0121">Carboxypeptidase</keyword>
<dbReference type="InterPro" id="IPR012338">
    <property type="entry name" value="Beta-lactam/transpept-like"/>
</dbReference>
<dbReference type="SUPFAM" id="SSF53955">
    <property type="entry name" value="Lysozyme-like"/>
    <property type="match status" value="1"/>
</dbReference>
<evidence type="ECO:0000256" key="9">
    <source>
        <dbReference type="SAM" id="MobiDB-lite"/>
    </source>
</evidence>
<evidence type="ECO:0000256" key="1">
    <source>
        <dbReference type="ARBA" id="ARBA00022645"/>
    </source>
</evidence>
<dbReference type="Gene3D" id="1.10.3810.10">
    <property type="entry name" value="Biosynthetic peptidoglycan transglycosylase-like"/>
    <property type="match status" value="1"/>
</dbReference>
<evidence type="ECO:0000259" key="11">
    <source>
        <dbReference type="PROSITE" id="PS51178"/>
    </source>
</evidence>
<evidence type="ECO:0000313" key="12">
    <source>
        <dbReference type="EMBL" id="GEL47164.1"/>
    </source>
</evidence>
<dbReference type="PANTHER" id="PTHR32282:SF33">
    <property type="entry name" value="PEPTIDOGLYCAN GLYCOSYLTRANSFERASE"/>
    <property type="match status" value="1"/>
</dbReference>